<dbReference type="Proteomes" id="UP000765509">
    <property type="component" value="Unassembled WGS sequence"/>
</dbReference>
<protein>
    <recommendedName>
        <fullName evidence="4">Secreted protein</fullName>
    </recommendedName>
</protein>
<reference evidence="2" key="1">
    <citation type="submission" date="2021-03" db="EMBL/GenBank/DDBJ databases">
        <title>Draft genome sequence of rust myrtle Austropuccinia psidii MF-1, a brazilian biotype.</title>
        <authorList>
            <person name="Quecine M.C."/>
            <person name="Pachon D.M.R."/>
            <person name="Bonatelli M.L."/>
            <person name="Correr F.H."/>
            <person name="Franceschini L.M."/>
            <person name="Leite T.F."/>
            <person name="Margarido G.R.A."/>
            <person name="Almeida C.A."/>
            <person name="Ferrarezi J.A."/>
            <person name="Labate C.A."/>
        </authorList>
    </citation>
    <scope>NUCLEOTIDE SEQUENCE</scope>
    <source>
        <strain evidence="2">MF-1</strain>
    </source>
</reference>
<feature type="chain" id="PRO_5040445792" description="Secreted protein" evidence="1">
    <location>
        <begin position="30"/>
        <end position="145"/>
    </location>
</feature>
<gene>
    <name evidence="2" type="ORF">O181_000818</name>
</gene>
<evidence type="ECO:0008006" key="4">
    <source>
        <dbReference type="Google" id="ProtNLM"/>
    </source>
</evidence>
<dbReference type="AlphaFoldDB" id="A0A9Q3B996"/>
<keyword evidence="3" id="KW-1185">Reference proteome</keyword>
<evidence type="ECO:0000256" key="1">
    <source>
        <dbReference type="SAM" id="SignalP"/>
    </source>
</evidence>
<accession>A0A9Q3B996</accession>
<evidence type="ECO:0000313" key="2">
    <source>
        <dbReference type="EMBL" id="MBW0461103.1"/>
    </source>
</evidence>
<evidence type="ECO:0000313" key="3">
    <source>
        <dbReference type="Proteomes" id="UP000765509"/>
    </source>
</evidence>
<name>A0A9Q3B996_9BASI</name>
<keyword evidence="1" id="KW-0732">Signal</keyword>
<dbReference type="EMBL" id="AVOT02000105">
    <property type="protein sequence ID" value="MBW0461103.1"/>
    <property type="molecule type" value="Genomic_DNA"/>
</dbReference>
<proteinExistence type="predicted"/>
<comment type="caution">
    <text evidence="2">The sequence shown here is derived from an EMBL/GenBank/DDBJ whole genome shotgun (WGS) entry which is preliminary data.</text>
</comment>
<sequence length="145" mass="16750">MLRHYFSKVTLAFVLVWDVITLSDQHCSASFSPDGNERVFCQNPGNRLYSCTKKSCHYKFGGIDSFHFERCSQRGSDTIYNFIWPTDFYVPDGTQSITINAGQHSSELKGQRINITTSEFIRCFWVNWNDKNALRLDCKGCKLLK</sequence>
<organism evidence="2 3">
    <name type="scientific">Austropuccinia psidii MF-1</name>
    <dbReference type="NCBI Taxonomy" id="1389203"/>
    <lineage>
        <taxon>Eukaryota</taxon>
        <taxon>Fungi</taxon>
        <taxon>Dikarya</taxon>
        <taxon>Basidiomycota</taxon>
        <taxon>Pucciniomycotina</taxon>
        <taxon>Pucciniomycetes</taxon>
        <taxon>Pucciniales</taxon>
        <taxon>Sphaerophragmiaceae</taxon>
        <taxon>Austropuccinia</taxon>
    </lineage>
</organism>
<feature type="signal peptide" evidence="1">
    <location>
        <begin position="1"/>
        <end position="29"/>
    </location>
</feature>